<dbReference type="Proteomes" id="UP000002010">
    <property type="component" value="Chromosome"/>
</dbReference>
<dbReference type="InterPro" id="IPR027417">
    <property type="entry name" value="P-loop_NTPase"/>
</dbReference>
<dbReference type="eggNOG" id="COG1192">
    <property type="taxonomic scope" value="Bacteria"/>
</dbReference>
<sequence>MTRKTAHLILQGKGGCGKSMIANHLAQYLTDTAGGVLCIDTDPVNRTLSHCKALNARGLELLDDSRQIDPRRFDTLVEWLLDHSGDAVVDNGASGFIPMLAYLSQSGAVDMLRASGVDVVVHVPIVGGDSLTDTANGFAAIMAETSAEAVVWLNPYFGTVERDGKGFADSALYAGNASRLRGIVELQNWDRPTFGRDIEAMRTAGLTFSEAITGPHFGPMPRFRLQRMRDDLYARLDRVRLGSVGVAA</sequence>
<gene>
    <name evidence="2" type="ordered locus">LHK_01679</name>
</gene>
<evidence type="ECO:0000313" key="2">
    <source>
        <dbReference type="EMBL" id="ACO74664.1"/>
    </source>
</evidence>
<keyword evidence="3" id="KW-1185">Reference proteome</keyword>
<dbReference type="Pfam" id="PF01656">
    <property type="entry name" value="CbiA"/>
    <property type="match status" value="1"/>
</dbReference>
<dbReference type="AlphaFoldDB" id="C1D874"/>
<dbReference type="Gene3D" id="3.40.50.300">
    <property type="entry name" value="P-loop containing nucleotide triphosphate hydrolases"/>
    <property type="match status" value="1"/>
</dbReference>
<dbReference type="KEGG" id="lhk:LHK_01679"/>
<dbReference type="RefSeq" id="WP_012697150.1">
    <property type="nucleotide sequence ID" value="NC_012559.1"/>
</dbReference>
<dbReference type="HOGENOM" id="CLU_076039_0_0_4"/>
<proteinExistence type="predicted"/>
<dbReference type="InterPro" id="IPR002586">
    <property type="entry name" value="CobQ/CobB/MinD/ParA_Nub-bd_dom"/>
</dbReference>
<evidence type="ECO:0000259" key="1">
    <source>
        <dbReference type="Pfam" id="PF01656"/>
    </source>
</evidence>
<accession>C1D874</accession>
<dbReference type="SUPFAM" id="SSF52540">
    <property type="entry name" value="P-loop containing nucleoside triphosphate hydrolases"/>
    <property type="match status" value="1"/>
</dbReference>
<dbReference type="STRING" id="557598.LHK_01679"/>
<protein>
    <submittedName>
        <fullName evidence="2">Probable conjugal transfer protein TraL</fullName>
    </submittedName>
</protein>
<name>C1D874_LARHH</name>
<feature type="domain" description="CobQ/CobB/MinD/ParA nucleotide binding" evidence="1">
    <location>
        <begin position="9"/>
        <end position="53"/>
    </location>
</feature>
<evidence type="ECO:0000313" key="3">
    <source>
        <dbReference type="Proteomes" id="UP000002010"/>
    </source>
</evidence>
<organism evidence="2 3">
    <name type="scientific">Laribacter hongkongensis (strain HLHK9)</name>
    <dbReference type="NCBI Taxonomy" id="557598"/>
    <lineage>
        <taxon>Bacteria</taxon>
        <taxon>Pseudomonadati</taxon>
        <taxon>Pseudomonadota</taxon>
        <taxon>Betaproteobacteria</taxon>
        <taxon>Neisseriales</taxon>
        <taxon>Aquaspirillaceae</taxon>
        <taxon>Laribacter</taxon>
    </lineage>
</organism>
<reference evidence="2 3" key="1">
    <citation type="journal article" date="2009" name="PLoS Genet.">
        <title>The complete genome and proteome of Laribacter hongkongensis reveal potential mechanisms for adaptations to different temperatures and habitats.</title>
        <authorList>
            <person name="Woo P.C."/>
            <person name="Lau S.K."/>
            <person name="Tse H."/>
            <person name="Teng J.L."/>
            <person name="Curreem S.O."/>
            <person name="Tsang A.K."/>
            <person name="Fan R.Y."/>
            <person name="Wong G.K."/>
            <person name="Huang Y."/>
            <person name="Loman N.J."/>
            <person name="Snyder L.A."/>
            <person name="Cai J.J."/>
            <person name="Huang J.D."/>
            <person name="Mak W."/>
            <person name="Pallen M.J."/>
            <person name="Lok S."/>
            <person name="Yuen K.Y."/>
        </authorList>
    </citation>
    <scope>NUCLEOTIDE SEQUENCE [LARGE SCALE GENOMIC DNA]</scope>
    <source>
        <strain evidence="2 3">HLHK9</strain>
    </source>
</reference>
<dbReference type="EMBL" id="CP001154">
    <property type="protein sequence ID" value="ACO74664.1"/>
    <property type="molecule type" value="Genomic_DNA"/>
</dbReference>